<organism evidence="2 3">
    <name type="scientific">Kribbella caucasensis</name>
    <dbReference type="NCBI Taxonomy" id="2512215"/>
    <lineage>
        <taxon>Bacteria</taxon>
        <taxon>Bacillati</taxon>
        <taxon>Actinomycetota</taxon>
        <taxon>Actinomycetes</taxon>
        <taxon>Propionibacteriales</taxon>
        <taxon>Kribbellaceae</taxon>
        <taxon>Kribbella</taxon>
    </lineage>
</organism>
<evidence type="ECO:0000313" key="2">
    <source>
        <dbReference type="EMBL" id="TDO44092.1"/>
    </source>
</evidence>
<evidence type="ECO:0000313" key="3">
    <source>
        <dbReference type="Proteomes" id="UP000295388"/>
    </source>
</evidence>
<evidence type="ECO:0000256" key="1">
    <source>
        <dbReference type="SAM" id="MobiDB-lite"/>
    </source>
</evidence>
<sequence>MPDYSPAARARVALSYEACQLAETARRAVPIAPTELHADGTPAWALDIATDLLEATARYLEAVVVFTRLTGAHLDLPEGPTTTDWWRTHLLQDPLEAAQDLDDWLHHHTDEPLPPNPVSGPLA</sequence>
<dbReference type="Proteomes" id="UP000295388">
    <property type="component" value="Unassembled WGS sequence"/>
</dbReference>
<proteinExistence type="predicted"/>
<feature type="compositionally biased region" description="Pro residues" evidence="1">
    <location>
        <begin position="112"/>
        <end position="123"/>
    </location>
</feature>
<name>A0A4R6K6B9_9ACTN</name>
<reference evidence="2 3" key="1">
    <citation type="submission" date="2019-03" db="EMBL/GenBank/DDBJ databases">
        <title>Genomic Encyclopedia of Type Strains, Phase III (KMG-III): the genomes of soil and plant-associated and newly described type strains.</title>
        <authorList>
            <person name="Whitman W."/>
        </authorList>
    </citation>
    <scope>NUCLEOTIDE SEQUENCE [LARGE SCALE GENOMIC DNA]</scope>
    <source>
        <strain evidence="2 3">VKM Ac-2527</strain>
    </source>
</reference>
<keyword evidence="3" id="KW-1185">Reference proteome</keyword>
<accession>A0A4R6K6B9</accession>
<gene>
    <name evidence="2" type="ORF">EV643_117115</name>
</gene>
<dbReference type="AlphaFoldDB" id="A0A4R6K6B9"/>
<protein>
    <submittedName>
        <fullName evidence="2">Uncharacterized protein</fullName>
    </submittedName>
</protein>
<feature type="region of interest" description="Disordered" evidence="1">
    <location>
        <begin position="102"/>
        <end position="123"/>
    </location>
</feature>
<dbReference type="EMBL" id="SNWQ01000017">
    <property type="protein sequence ID" value="TDO44092.1"/>
    <property type="molecule type" value="Genomic_DNA"/>
</dbReference>
<comment type="caution">
    <text evidence="2">The sequence shown here is derived from an EMBL/GenBank/DDBJ whole genome shotgun (WGS) entry which is preliminary data.</text>
</comment>